<dbReference type="PANTHER" id="PTHR31722">
    <property type="entry name" value="OS06G0675200 PROTEIN"/>
    <property type="match status" value="1"/>
</dbReference>
<proteinExistence type="predicted"/>
<name>A0A5K1FMZ3_9MAGN</name>
<dbReference type="PANTHER" id="PTHR31722:SF62">
    <property type="entry name" value="EMB|CAB62433.1"/>
    <property type="match status" value="1"/>
</dbReference>
<feature type="region of interest" description="Disordered" evidence="1">
    <location>
        <begin position="174"/>
        <end position="195"/>
    </location>
</feature>
<gene>
    <name evidence="2" type="ORF">NYM_LOCUS25882</name>
</gene>
<organism evidence="2">
    <name type="scientific">Nymphaea colorata</name>
    <name type="common">pocket water lily</name>
    <dbReference type="NCBI Taxonomy" id="210225"/>
    <lineage>
        <taxon>Eukaryota</taxon>
        <taxon>Viridiplantae</taxon>
        <taxon>Streptophyta</taxon>
        <taxon>Embryophyta</taxon>
        <taxon>Tracheophyta</taxon>
        <taxon>Spermatophyta</taxon>
        <taxon>Magnoliopsida</taxon>
        <taxon>Nymphaeales</taxon>
        <taxon>Nymphaeaceae</taxon>
        <taxon>Nymphaea</taxon>
    </lineage>
</organism>
<reference evidence="2" key="1">
    <citation type="submission" date="2019-09" db="EMBL/GenBank/DDBJ databases">
        <authorList>
            <person name="Zhang L."/>
        </authorList>
    </citation>
    <scope>NUCLEOTIDE SEQUENCE</scope>
</reference>
<feature type="compositionally biased region" description="Basic and acidic residues" evidence="1">
    <location>
        <begin position="183"/>
        <end position="195"/>
    </location>
</feature>
<accession>A0A5K1FMZ3</accession>
<dbReference type="Gramene" id="NC8G0219580.1">
    <property type="protein sequence ID" value="NC8G0219580.1:cds"/>
    <property type="gene ID" value="NC8G0219580"/>
</dbReference>
<sequence length="245" mass="28215">MYAQPTCMFTYKYVQARTSDAHQARAGWAAARREKEREDVLMACIAMFNTDHQPFCAPLSPRISFSSDFVEVVDELSRGCIKRADRTLAASSSSPGDADFEFSVANYNMLTADQLFHQGRMLPFKGEHGGRSSGKKVTTLRDELCAADDQEALPSRPPKGCRRWKKILGLKKAHNVPPKKPTSHLERVEERAPCRPDIDIRDERKIWGWREENGQSSYRWYVRDKRDLEEEEEEREGEQEQQDDD</sequence>
<dbReference type="AlphaFoldDB" id="A0A5K1FMZ3"/>
<evidence type="ECO:0000256" key="1">
    <source>
        <dbReference type="SAM" id="MobiDB-lite"/>
    </source>
</evidence>
<dbReference type="EMBL" id="LR721786">
    <property type="protein sequence ID" value="VVW65342.1"/>
    <property type="molecule type" value="Genomic_DNA"/>
</dbReference>
<protein>
    <submittedName>
        <fullName evidence="2">Uncharacterized protein</fullName>
    </submittedName>
</protein>
<evidence type="ECO:0000313" key="2">
    <source>
        <dbReference type="EMBL" id="VVW65342.1"/>
    </source>
</evidence>